<dbReference type="EMBL" id="BGZK01001031">
    <property type="protein sequence ID" value="GBP69138.1"/>
    <property type="molecule type" value="Genomic_DNA"/>
</dbReference>
<sequence length="107" mass="11872">MSSSFNSIPVKFAGCASLTPAVCRRRAGSCAAGEKFLRGGAIKLLSPHRGKGGPYNRRRATRIIVLYKKSNVEKEKLNYTIRKWKVGKSISNGLPSHVGYTFHRKFC</sequence>
<organism evidence="1 2">
    <name type="scientific">Eumeta variegata</name>
    <name type="common">Bagworm moth</name>
    <name type="synonym">Eumeta japonica</name>
    <dbReference type="NCBI Taxonomy" id="151549"/>
    <lineage>
        <taxon>Eukaryota</taxon>
        <taxon>Metazoa</taxon>
        <taxon>Ecdysozoa</taxon>
        <taxon>Arthropoda</taxon>
        <taxon>Hexapoda</taxon>
        <taxon>Insecta</taxon>
        <taxon>Pterygota</taxon>
        <taxon>Neoptera</taxon>
        <taxon>Endopterygota</taxon>
        <taxon>Lepidoptera</taxon>
        <taxon>Glossata</taxon>
        <taxon>Ditrysia</taxon>
        <taxon>Tineoidea</taxon>
        <taxon>Psychidae</taxon>
        <taxon>Oiketicinae</taxon>
        <taxon>Eumeta</taxon>
    </lineage>
</organism>
<keyword evidence="2" id="KW-1185">Reference proteome</keyword>
<protein>
    <submittedName>
        <fullName evidence="1">Uncharacterized protein</fullName>
    </submittedName>
</protein>
<dbReference type="AlphaFoldDB" id="A0A4C1XZU5"/>
<accession>A0A4C1XZU5</accession>
<name>A0A4C1XZU5_EUMVA</name>
<evidence type="ECO:0000313" key="2">
    <source>
        <dbReference type="Proteomes" id="UP000299102"/>
    </source>
</evidence>
<gene>
    <name evidence="1" type="ORF">EVAR_47413_1</name>
</gene>
<proteinExistence type="predicted"/>
<evidence type="ECO:0000313" key="1">
    <source>
        <dbReference type="EMBL" id="GBP69138.1"/>
    </source>
</evidence>
<reference evidence="1 2" key="1">
    <citation type="journal article" date="2019" name="Commun. Biol.">
        <title>The bagworm genome reveals a unique fibroin gene that provides high tensile strength.</title>
        <authorList>
            <person name="Kono N."/>
            <person name="Nakamura H."/>
            <person name="Ohtoshi R."/>
            <person name="Tomita M."/>
            <person name="Numata K."/>
            <person name="Arakawa K."/>
        </authorList>
    </citation>
    <scope>NUCLEOTIDE SEQUENCE [LARGE SCALE GENOMIC DNA]</scope>
</reference>
<dbReference type="Proteomes" id="UP000299102">
    <property type="component" value="Unassembled WGS sequence"/>
</dbReference>
<comment type="caution">
    <text evidence="1">The sequence shown here is derived from an EMBL/GenBank/DDBJ whole genome shotgun (WGS) entry which is preliminary data.</text>
</comment>